<proteinExistence type="predicted"/>
<dbReference type="EMBL" id="JAHQIW010007068">
    <property type="protein sequence ID" value="KAJ1371949.1"/>
    <property type="molecule type" value="Genomic_DNA"/>
</dbReference>
<accession>A0AAD5R9F9</accession>
<keyword evidence="2" id="KW-1185">Reference proteome</keyword>
<organism evidence="1 2">
    <name type="scientific">Parelaphostrongylus tenuis</name>
    <name type="common">Meningeal worm</name>
    <dbReference type="NCBI Taxonomy" id="148309"/>
    <lineage>
        <taxon>Eukaryota</taxon>
        <taxon>Metazoa</taxon>
        <taxon>Ecdysozoa</taxon>
        <taxon>Nematoda</taxon>
        <taxon>Chromadorea</taxon>
        <taxon>Rhabditida</taxon>
        <taxon>Rhabditina</taxon>
        <taxon>Rhabditomorpha</taxon>
        <taxon>Strongyloidea</taxon>
        <taxon>Metastrongylidae</taxon>
        <taxon>Parelaphostrongylus</taxon>
    </lineage>
</organism>
<protein>
    <submittedName>
        <fullName evidence="1">Uncharacterized protein</fullName>
    </submittedName>
</protein>
<sequence length="97" mass="10302">MPETCCIIVGNTVTGLCTVMMGQIDKMCNMPMGATLQITAINGTHLTFLGTLSTTNMIMANWSKAMWQSVVIRAVRMLTSGPLGSHFFSSVATVGGN</sequence>
<dbReference type="AlphaFoldDB" id="A0AAD5R9F9"/>
<evidence type="ECO:0000313" key="2">
    <source>
        <dbReference type="Proteomes" id="UP001196413"/>
    </source>
</evidence>
<comment type="caution">
    <text evidence="1">The sequence shown here is derived from an EMBL/GenBank/DDBJ whole genome shotgun (WGS) entry which is preliminary data.</text>
</comment>
<name>A0AAD5R9F9_PARTN</name>
<evidence type="ECO:0000313" key="1">
    <source>
        <dbReference type="EMBL" id="KAJ1371949.1"/>
    </source>
</evidence>
<reference evidence="1" key="1">
    <citation type="submission" date="2021-06" db="EMBL/GenBank/DDBJ databases">
        <title>Parelaphostrongylus tenuis whole genome reference sequence.</title>
        <authorList>
            <person name="Garwood T.J."/>
            <person name="Larsen P.A."/>
            <person name="Fountain-Jones N.M."/>
            <person name="Garbe J.R."/>
            <person name="Macchietto M.G."/>
            <person name="Kania S.A."/>
            <person name="Gerhold R.W."/>
            <person name="Richards J.E."/>
            <person name="Wolf T.M."/>
        </authorList>
    </citation>
    <scope>NUCLEOTIDE SEQUENCE</scope>
    <source>
        <strain evidence="1">MNPRO001-30</strain>
        <tissue evidence="1">Meninges</tissue>
    </source>
</reference>
<dbReference type="Proteomes" id="UP001196413">
    <property type="component" value="Unassembled WGS sequence"/>
</dbReference>
<gene>
    <name evidence="1" type="ORF">KIN20_033996</name>
</gene>